<dbReference type="Gene3D" id="3.30.110.60">
    <property type="entry name" value="YhbY-like"/>
    <property type="match status" value="1"/>
</dbReference>
<dbReference type="InterPro" id="IPR001890">
    <property type="entry name" value="RNA-binding_CRM"/>
</dbReference>
<dbReference type="EMBL" id="SSMQ01000022">
    <property type="protein sequence ID" value="TKD05134.1"/>
    <property type="molecule type" value="Genomic_DNA"/>
</dbReference>
<dbReference type="PANTHER" id="PTHR40065:SF3">
    <property type="entry name" value="RNA-BINDING PROTEIN YHBY"/>
    <property type="match status" value="1"/>
</dbReference>
<keyword evidence="1 2" id="KW-0694">RNA-binding</keyword>
<protein>
    <submittedName>
        <fullName evidence="4">Ribosome assembly RNA-binding protein YhbY</fullName>
    </submittedName>
</protein>
<dbReference type="Pfam" id="PF01985">
    <property type="entry name" value="CRS1_YhbY"/>
    <property type="match status" value="1"/>
</dbReference>
<dbReference type="InterPro" id="IPR017924">
    <property type="entry name" value="RNA-binding_YhbY"/>
</dbReference>
<organism evidence="4 5">
    <name type="scientific">Polyangium fumosum</name>
    <dbReference type="NCBI Taxonomy" id="889272"/>
    <lineage>
        <taxon>Bacteria</taxon>
        <taxon>Pseudomonadati</taxon>
        <taxon>Myxococcota</taxon>
        <taxon>Polyangia</taxon>
        <taxon>Polyangiales</taxon>
        <taxon>Polyangiaceae</taxon>
        <taxon>Polyangium</taxon>
    </lineage>
</organism>
<dbReference type="PROSITE" id="PS51295">
    <property type="entry name" value="CRM"/>
    <property type="match status" value="1"/>
</dbReference>
<dbReference type="Proteomes" id="UP000309215">
    <property type="component" value="Unassembled WGS sequence"/>
</dbReference>
<evidence type="ECO:0000313" key="5">
    <source>
        <dbReference type="Proteomes" id="UP000309215"/>
    </source>
</evidence>
<dbReference type="SMART" id="SM01103">
    <property type="entry name" value="CRS1_YhbY"/>
    <property type="match status" value="1"/>
</dbReference>
<dbReference type="PANTHER" id="PTHR40065">
    <property type="entry name" value="RNA-BINDING PROTEIN YHBY"/>
    <property type="match status" value="1"/>
</dbReference>
<keyword evidence="5" id="KW-1185">Reference proteome</keyword>
<name>A0A4U1JA58_9BACT</name>
<dbReference type="AlphaFoldDB" id="A0A4U1JA58"/>
<reference evidence="4 5" key="1">
    <citation type="submission" date="2019-04" db="EMBL/GenBank/DDBJ databases">
        <authorList>
            <person name="Li Y."/>
            <person name="Wang J."/>
        </authorList>
    </citation>
    <scope>NUCLEOTIDE SEQUENCE [LARGE SCALE GENOMIC DNA]</scope>
    <source>
        <strain evidence="4 5">DSM 14668</strain>
    </source>
</reference>
<comment type="caution">
    <text evidence="4">The sequence shown here is derived from an EMBL/GenBank/DDBJ whole genome shotgun (WGS) entry which is preliminary data.</text>
</comment>
<accession>A0A4U1JA58</accession>
<evidence type="ECO:0000256" key="1">
    <source>
        <dbReference type="ARBA" id="ARBA00022884"/>
    </source>
</evidence>
<dbReference type="InterPro" id="IPR035920">
    <property type="entry name" value="YhbY-like_sf"/>
</dbReference>
<dbReference type="SUPFAM" id="SSF75471">
    <property type="entry name" value="YhbY-like"/>
    <property type="match status" value="1"/>
</dbReference>
<gene>
    <name evidence="4" type="primary">yhbY</name>
    <name evidence="4" type="ORF">E8A74_21570</name>
</gene>
<dbReference type="InterPro" id="IPR051925">
    <property type="entry name" value="RNA-binding_domain"/>
</dbReference>
<evidence type="ECO:0000259" key="3">
    <source>
        <dbReference type="PROSITE" id="PS51295"/>
    </source>
</evidence>
<dbReference type="RefSeq" id="WP_136930941.1">
    <property type="nucleotide sequence ID" value="NZ_SSMQ01000022.1"/>
</dbReference>
<dbReference type="NCBIfam" id="TIGR00253">
    <property type="entry name" value="RNA_bind_YhbY"/>
    <property type="match status" value="1"/>
</dbReference>
<dbReference type="GO" id="GO:0003723">
    <property type="term" value="F:RNA binding"/>
    <property type="evidence" value="ECO:0007669"/>
    <property type="project" value="UniProtKB-UniRule"/>
</dbReference>
<dbReference type="OrthoDB" id="9797519at2"/>
<sequence>MSLTGKQRRHLRALGHHLDPVVQLGKHGLTDGIVSAVNDALEQHELVKVRVGTECPDERGDLAEKIPPAVRAELVQVLGRTILLYRRHPKEPKITLPKAG</sequence>
<evidence type="ECO:0000256" key="2">
    <source>
        <dbReference type="PROSITE-ProRule" id="PRU00626"/>
    </source>
</evidence>
<proteinExistence type="predicted"/>
<feature type="domain" description="CRM" evidence="3">
    <location>
        <begin position="1"/>
        <end position="97"/>
    </location>
</feature>
<evidence type="ECO:0000313" key="4">
    <source>
        <dbReference type="EMBL" id="TKD05134.1"/>
    </source>
</evidence>